<evidence type="ECO:0000313" key="1">
    <source>
        <dbReference type="EMBL" id="KYZ75549.1"/>
    </source>
</evidence>
<dbReference type="EMBL" id="LSGP01000023">
    <property type="protein sequence ID" value="KYZ75549.1"/>
    <property type="molecule type" value="Genomic_DNA"/>
</dbReference>
<name>A0A154BNS8_ANASB</name>
<comment type="caution">
    <text evidence="1">The sequence shown here is derived from an EMBL/GenBank/DDBJ whole genome shotgun (WGS) entry which is preliminary data.</text>
</comment>
<dbReference type="AlphaFoldDB" id="A0A154BNS8"/>
<organism evidence="1 2">
    <name type="scientific">Anaerosporomusa subterranea</name>
    <dbReference type="NCBI Taxonomy" id="1794912"/>
    <lineage>
        <taxon>Bacteria</taxon>
        <taxon>Bacillati</taxon>
        <taxon>Bacillota</taxon>
        <taxon>Negativicutes</taxon>
        <taxon>Acetonemataceae</taxon>
        <taxon>Anaerosporomusa</taxon>
    </lineage>
</organism>
<reference evidence="1 2" key="1">
    <citation type="submission" date="2016-02" db="EMBL/GenBank/DDBJ databases">
        <title>Anaerosporomusa subterraneum gen. nov., sp. nov., a spore-forming obligate anaerobe isolated from saprolite.</title>
        <authorList>
            <person name="Choi J.K."/>
            <person name="Shah M."/>
            <person name="Yee N."/>
        </authorList>
    </citation>
    <scope>NUCLEOTIDE SEQUENCE [LARGE SCALE GENOMIC DNA]</scope>
    <source>
        <strain evidence="1 2">RU4</strain>
    </source>
</reference>
<gene>
    <name evidence="1" type="ORF">AXX12_12620</name>
</gene>
<evidence type="ECO:0000313" key="2">
    <source>
        <dbReference type="Proteomes" id="UP000076268"/>
    </source>
</evidence>
<dbReference type="STRING" id="1794912.AXX12_12620"/>
<sequence>MNGGIWVIPEDAINQYFAAHANSNKAKNPTLKLLGDNKMVVTFDSSLGRVGLTCEIKQFVHNQAESYAEVYIRKKEVANKPILTWMLKFISIGAIADLYGNPLKDVKQFDARFDGNTLKVNFRPLVEKSLLSSNIGNKVEISRITTREGALELHTNMKATDLLGIIMGI</sequence>
<keyword evidence="2" id="KW-1185">Reference proteome</keyword>
<proteinExistence type="predicted"/>
<protein>
    <submittedName>
        <fullName evidence="1">Uncharacterized protein</fullName>
    </submittedName>
</protein>
<accession>A0A154BNS8</accession>
<dbReference type="Proteomes" id="UP000076268">
    <property type="component" value="Unassembled WGS sequence"/>
</dbReference>